<dbReference type="RefSeq" id="WP_173155833.1">
    <property type="nucleotide sequence ID" value="NZ_AP022871.1"/>
</dbReference>
<dbReference type="Gene3D" id="3.10.450.50">
    <property type="match status" value="1"/>
</dbReference>
<evidence type="ECO:0008006" key="3">
    <source>
        <dbReference type="Google" id="ProtNLM"/>
    </source>
</evidence>
<dbReference type="AlphaFoldDB" id="A0A6F8YEZ0"/>
<dbReference type="PANTHER" id="PTHR38436:SF1">
    <property type="entry name" value="ESTER CYCLASE"/>
    <property type="match status" value="1"/>
</dbReference>
<dbReference type="KEGG" id="psuu:Psuf_019060"/>
<evidence type="ECO:0000313" key="1">
    <source>
        <dbReference type="EMBL" id="BCB84593.1"/>
    </source>
</evidence>
<dbReference type="SUPFAM" id="SSF54427">
    <property type="entry name" value="NTF2-like"/>
    <property type="match status" value="1"/>
</dbReference>
<dbReference type="GO" id="GO:0030638">
    <property type="term" value="P:polyketide metabolic process"/>
    <property type="evidence" value="ECO:0007669"/>
    <property type="project" value="InterPro"/>
</dbReference>
<dbReference type="Pfam" id="PF07366">
    <property type="entry name" value="SnoaL"/>
    <property type="match status" value="1"/>
</dbReference>
<dbReference type="EMBL" id="AP022871">
    <property type="protein sequence ID" value="BCB84593.1"/>
    <property type="molecule type" value="Genomic_DNA"/>
</dbReference>
<organism evidence="1 2">
    <name type="scientific">Phytohabitans suffuscus</name>
    <dbReference type="NCBI Taxonomy" id="624315"/>
    <lineage>
        <taxon>Bacteria</taxon>
        <taxon>Bacillati</taxon>
        <taxon>Actinomycetota</taxon>
        <taxon>Actinomycetes</taxon>
        <taxon>Micromonosporales</taxon>
        <taxon>Micromonosporaceae</taxon>
    </lineage>
</organism>
<gene>
    <name evidence="1" type="ORF">Psuf_019060</name>
</gene>
<reference evidence="1 2" key="2">
    <citation type="submission" date="2020-03" db="EMBL/GenBank/DDBJ databases">
        <authorList>
            <person name="Ichikawa N."/>
            <person name="Kimura A."/>
            <person name="Kitahashi Y."/>
            <person name="Uohara A."/>
        </authorList>
    </citation>
    <scope>NUCLEOTIDE SEQUENCE [LARGE SCALE GENOMIC DNA]</scope>
    <source>
        <strain evidence="1 2">NBRC 105367</strain>
    </source>
</reference>
<reference evidence="1 2" key="1">
    <citation type="submission" date="2020-03" db="EMBL/GenBank/DDBJ databases">
        <title>Whole genome shotgun sequence of Phytohabitans suffuscus NBRC 105367.</title>
        <authorList>
            <person name="Komaki H."/>
            <person name="Tamura T."/>
        </authorList>
    </citation>
    <scope>NUCLEOTIDE SEQUENCE [LARGE SCALE GENOMIC DNA]</scope>
    <source>
        <strain evidence="1 2">NBRC 105367</strain>
    </source>
</reference>
<dbReference type="InterPro" id="IPR009959">
    <property type="entry name" value="Cyclase_SnoaL-like"/>
</dbReference>
<protein>
    <recommendedName>
        <fullName evidence="3">Ester cyclase</fullName>
    </recommendedName>
</protein>
<accession>A0A6F8YEZ0</accession>
<sequence>MTQESEAAIAVVRRNTEEVQGKGDWSLFEELFADDFVDHTPQPGTTPDKDGVRALYRALREGFPDFRADIKWQIASGGMVTTYKIYHGTQTGPILGIAPTGRAVEFETVDVMKVTDGRITDHWGVGNLLKMLVQLGAVTI</sequence>
<proteinExistence type="predicted"/>
<dbReference type="InterPro" id="IPR032710">
    <property type="entry name" value="NTF2-like_dom_sf"/>
</dbReference>
<dbReference type="Proteomes" id="UP000503011">
    <property type="component" value="Chromosome"/>
</dbReference>
<evidence type="ECO:0000313" key="2">
    <source>
        <dbReference type="Proteomes" id="UP000503011"/>
    </source>
</evidence>
<name>A0A6F8YEZ0_9ACTN</name>
<keyword evidence="2" id="KW-1185">Reference proteome</keyword>
<dbReference type="PANTHER" id="PTHR38436">
    <property type="entry name" value="POLYKETIDE CYCLASE SNOAL-LIKE DOMAIN"/>
    <property type="match status" value="1"/>
</dbReference>